<dbReference type="PATRIC" id="fig|47853.6.peg.5244"/>
<comment type="caution">
    <text evidence="3">The sequence shown here is derived from an EMBL/GenBank/DDBJ whole genome shotgun (WGS) entry which is preliminary data.</text>
</comment>
<gene>
    <name evidence="3" type="ORF">TK50_25025</name>
</gene>
<keyword evidence="4" id="KW-1185">Reference proteome</keyword>
<protein>
    <recommendedName>
        <fullName evidence="5">DUF3097 domain-containing protein</fullName>
    </recommendedName>
</protein>
<evidence type="ECO:0000313" key="4">
    <source>
        <dbReference type="Proteomes" id="UP000032254"/>
    </source>
</evidence>
<reference evidence="3 4" key="1">
    <citation type="submission" date="2015-01" db="EMBL/GenBank/DDBJ databases">
        <title>Sequencing and annotation of Micromonospora carbonacea strain JXNU-1 genome.</title>
        <authorList>
            <person name="Long Z."/>
            <person name="Huang Y."/>
            <person name="Jiang Y."/>
        </authorList>
    </citation>
    <scope>NUCLEOTIDE SEQUENCE [LARGE SCALE GENOMIC DNA]</scope>
    <source>
        <strain evidence="3 4">JXNU-1</strain>
    </source>
</reference>
<accession>A0A0D0VJZ1</accession>
<evidence type="ECO:0000313" key="3">
    <source>
        <dbReference type="EMBL" id="KIR61048.1"/>
    </source>
</evidence>
<name>A0A0D0VJZ1_9ACTN</name>
<dbReference type="EMBL" id="JXSX01000003">
    <property type="protein sequence ID" value="KIR61048.1"/>
    <property type="molecule type" value="Genomic_DNA"/>
</dbReference>
<evidence type="ECO:0000259" key="2">
    <source>
        <dbReference type="Pfam" id="PF22845"/>
    </source>
</evidence>
<sequence>MVGRYGEDVLAGDWRRRRVVPEVDAEADLVVEDADSGFCGAVVGFESGAVVLEDRHGRRRNFPLLPAAFLLDGKPVTLRRPARSPVPAARRRTASGSIAVAGVRAQVAKASRIWVEGVHDAALVERIWGDDLRIEGVVVEPLDGIDDLDARVRDFGPGPTRRLGVLVDHLVPGSKESRIVAQVTSAHVLVTGHPYVDVWQAVKPAALGIAAWPVVPRGRPWKEGVCAALGVAAPADMWRHILSRVDSFADVETPLINAMERLIDFVTEPSA</sequence>
<dbReference type="InterPro" id="IPR021447">
    <property type="entry name" value="DUF3097_C"/>
</dbReference>
<dbReference type="AlphaFoldDB" id="A0A0D0VJZ1"/>
<evidence type="ECO:0008006" key="5">
    <source>
        <dbReference type="Google" id="ProtNLM"/>
    </source>
</evidence>
<dbReference type="Pfam" id="PF22845">
    <property type="entry name" value="DUF3097_N"/>
    <property type="match status" value="1"/>
</dbReference>
<dbReference type="OrthoDB" id="3398606at2"/>
<dbReference type="Proteomes" id="UP000032254">
    <property type="component" value="Unassembled WGS sequence"/>
</dbReference>
<dbReference type="InterPro" id="IPR053883">
    <property type="entry name" value="DUF3097_N"/>
</dbReference>
<proteinExistence type="predicted"/>
<feature type="domain" description="DUF3097" evidence="1">
    <location>
        <begin position="111"/>
        <end position="268"/>
    </location>
</feature>
<feature type="domain" description="DUF3097" evidence="2">
    <location>
        <begin position="22"/>
        <end position="81"/>
    </location>
</feature>
<dbReference type="RefSeq" id="WP_043967629.1">
    <property type="nucleotide sequence ID" value="NZ_JBEZEP010000036.1"/>
</dbReference>
<evidence type="ECO:0000259" key="1">
    <source>
        <dbReference type="Pfam" id="PF11296"/>
    </source>
</evidence>
<dbReference type="Pfam" id="PF11296">
    <property type="entry name" value="DUF3097_C"/>
    <property type="match status" value="1"/>
</dbReference>
<organism evidence="3 4">
    <name type="scientific">Micromonospora haikouensis</name>
    <dbReference type="NCBI Taxonomy" id="686309"/>
    <lineage>
        <taxon>Bacteria</taxon>
        <taxon>Bacillati</taxon>
        <taxon>Actinomycetota</taxon>
        <taxon>Actinomycetes</taxon>
        <taxon>Micromonosporales</taxon>
        <taxon>Micromonosporaceae</taxon>
        <taxon>Micromonospora</taxon>
    </lineage>
</organism>
<dbReference type="GeneID" id="301307305"/>